<dbReference type="InterPro" id="IPR052710">
    <property type="entry name" value="CAAX_protease"/>
</dbReference>
<organism evidence="3 4">
    <name type="scientific">Planococcus lenghuensis</name>
    <dbReference type="NCBI Taxonomy" id="2213202"/>
    <lineage>
        <taxon>Bacteria</taxon>
        <taxon>Bacillati</taxon>
        <taxon>Bacillota</taxon>
        <taxon>Bacilli</taxon>
        <taxon>Bacillales</taxon>
        <taxon>Caryophanaceae</taxon>
        <taxon>Planococcus</taxon>
    </lineage>
</organism>
<proteinExistence type="predicted"/>
<feature type="transmembrane region" description="Helical" evidence="1">
    <location>
        <begin position="244"/>
        <end position="263"/>
    </location>
</feature>
<name>A0A1Q2KWL3_9BACL</name>
<evidence type="ECO:0000259" key="2">
    <source>
        <dbReference type="Pfam" id="PF02517"/>
    </source>
</evidence>
<dbReference type="KEGG" id="pmar:B0X71_03095"/>
<dbReference type="Proteomes" id="UP000188184">
    <property type="component" value="Chromosome"/>
</dbReference>
<dbReference type="GO" id="GO:0004175">
    <property type="term" value="F:endopeptidase activity"/>
    <property type="evidence" value="ECO:0007669"/>
    <property type="project" value="UniProtKB-ARBA"/>
</dbReference>
<dbReference type="PANTHER" id="PTHR36435">
    <property type="entry name" value="SLR1288 PROTEIN"/>
    <property type="match status" value="1"/>
</dbReference>
<dbReference type="InterPro" id="IPR003675">
    <property type="entry name" value="Rce1/LyrA-like_dom"/>
</dbReference>
<dbReference type="GO" id="GO:0006508">
    <property type="term" value="P:proteolysis"/>
    <property type="evidence" value="ECO:0007669"/>
    <property type="project" value="UniProtKB-KW"/>
</dbReference>
<evidence type="ECO:0000256" key="1">
    <source>
        <dbReference type="SAM" id="Phobius"/>
    </source>
</evidence>
<reference evidence="3 4" key="1">
    <citation type="submission" date="2017-02" db="EMBL/GenBank/DDBJ databases">
        <title>The complete genomic sequence of a novel cold adapted crude oil-degrading bacterium Planococcus qaidamina Y42.</title>
        <authorList>
            <person name="Yang R."/>
        </authorList>
    </citation>
    <scope>NUCLEOTIDE SEQUENCE [LARGE SCALE GENOMIC DNA]</scope>
    <source>
        <strain evidence="3 4">Y42</strain>
    </source>
</reference>
<accession>A0A1Q2KWL3</accession>
<protein>
    <submittedName>
        <fullName evidence="3">CAAX protease family protein</fullName>
    </submittedName>
</protein>
<keyword evidence="3" id="KW-0645">Protease</keyword>
<keyword evidence="1" id="KW-0812">Transmembrane</keyword>
<evidence type="ECO:0000313" key="4">
    <source>
        <dbReference type="Proteomes" id="UP000188184"/>
    </source>
</evidence>
<feature type="transmembrane region" description="Helical" evidence="1">
    <location>
        <begin position="39"/>
        <end position="59"/>
    </location>
</feature>
<dbReference type="Pfam" id="PF02517">
    <property type="entry name" value="Rce1-like"/>
    <property type="match status" value="1"/>
</dbReference>
<feature type="transmembrane region" description="Helical" evidence="1">
    <location>
        <begin position="80"/>
        <end position="109"/>
    </location>
</feature>
<dbReference type="RefSeq" id="WP_077588068.1">
    <property type="nucleotide sequence ID" value="NZ_CP019640.1"/>
</dbReference>
<dbReference type="GO" id="GO:0080120">
    <property type="term" value="P:CAAX-box protein maturation"/>
    <property type="evidence" value="ECO:0007669"/>
    <property type="project" value="UniProtKB-ARBA"/>
</dbReference>
<feature type="transmembrane region" description="Helical" evidence="1">
    <location>
        <begin position="12"/>
        <end position="33"/>
    </location>
</feature>
<gene>
    <name evidence="3" type="ORF">B0X71_03095</name>
</gene>
<dbReference type="EMBL" id="CP019640">
    <property type="protein sequence ID" value="AQQ52197.1"/>
    <property type="molecule type" value="Genomic_DNA"/>
</dbReference>
<feature type="transmembrane region" description="Helical" evidence="1">
    <location>
        <begin position="129"/>
        <end position="149"/>
    </location>
</feature>
<keyword evidence="1" id="KW-0472">Membrane</keyword>
<keyword evidence="4" id="KW-1185">Reference proteome</keyword>
<keyword evidence="1" id="KW-1133">Transmembrane helix</keyword>
<feature type="transmembrane region" description="Helical" evidence="1">
    <location>
        <begin position="161"/>
        <end position="179"/>
    </location>
</feature>
<feature type="domain" description="CAAX prenyl protease 2/Lysostaphin resistance protein A-like" evidence="2">
    <location>
        <begin position="129"/>
        <end position="213"/>
    </location>
</feature>
<evidence type="ECO:0000313" key="3">
    <source>
        <dbReference type="EMBL" id="AQQ52197.1"/>
    </source>
</evidence>
<dbReference type="PANTHER" id="PTHR36435:SF1">
    <property type="entry name" value="CAAX AMINO TERMINAL PROTEASE FAMILY PROTEIN"/>
    <property type="match status" value="1"/>
</dbReference>
<sequence length="278" mass="31202">MFWEMKTRYLILYNILAIIVMVVALLFIDSYLFTVSDDAVNTIFMAILYIIVPVLYFGYYFRKQNRPVQGILFTAGMKEWIPRLAVLVFILIAFSLSVFWLQLAALMPIAPWLVELFMEPVPMTTSPGFLVLEILFLAVIGPIAEEFMFRGVLLNRMIRKTSMWGGILISSILFGVLHADVLGAFMFGVITSLLFIKTRNLLVPVMLHIFNNSLAVLAAYVAPTFPEALALLEPADIYEKALPNAAVLIIASILLGLFLTRLVRSMKPAKRSGQPSVS</sequence>
<keyword evidence="3" id="KW-0378">Hydrolase</keyword>
<dbReference type="AlphaFoldDB" id="A0A1Q2KWL3"/>